<dbReference type="EnsemblMetazoa" id="tetur26g02670.1">
    <property type="protein sequence ID" value="tetur26g02670.1"/>
    <property type="gene ID" value="tetur26g02670"/>
</dbReference>
<reference evidence="1" key="2">
    <citation type="submission" date="2015-06" db="UniProtKB">
        <authorList>
            <consortium name="EnsemblMetazoa"/>
        </authorList>
    </citation>
    <scope>IDENTIFICATION</scope>
</reference>
<dbReference type="HOGENOM" id="CLU_3392837_0_0_1"/>
<reference evidence="2" key="1">
    <citation type="submission" date="2011-08" db="EMBL/GenBank/DDBJ databases">
        <authorList>
            <person name="Rombauts S."/>
        </authorList>
    </citation>
    <scope>NUCLEOTIDE SEQUENCE</scope>
    <source>
        <strain evidence="2">London</strain>
    </source>
</reference>
<organism evidence="1 2">
    <name type="scientific">Tetranychus urticae</name>
    <name type="common">Two-spotted spider mite</name>
    <dbReference type="NCBI Taxonomy" id="32264"/>
    <lineage>
        <taxon>Eukaryota</taxon>
        <taxon>Metazoa</taxon>
        <taxon>Ecdysozoa</taxon>
        <taxon>Arthropoda</taxon>
        <taxon>Chelicerata</taxon>
        <taxon>Arachnida</taxon>
        <taxon>Acari</taxon>
        <taxon>Acariformes</taxon>
        <taxon>Trombidiformes</taxon>
        <taxon>Prostigmata</taxon>
        <taxon>Eleutherengona</taxon>
        <taxon>Raphignathae</taxon>
        <taxon>Tetranychoidea</taxon>
        <taxon>Tetranychidae</taxon>
        <taxon>Tetranychus</taxon>
    </lineage>
</organism>
<dbReference type="AlphaFoldDB" id="T1KY70"/>
<keyword evidence="2" id="KW-1185">Reference proteome</keyword>
<name>T1KY70_TETUR</name>
<accession>T1KY70</accession>
<proteinExistence type="predicted"/>
<evidence type="ECO:0000313" key="2">
    <source>
        <dbReference type="Proteomes" id="UP000015104"/>
    </source>
</evidence>
<evidence type="ECO:0000313" key="1">
    <source>
        <dbReference type="EnsemblMetazoa" id="tetur26g02670.1"/>
    </source>
</evidence>
<dbReference type="EMBL" id="CAEY01000699">
    <property type="status" value="NOT_ANNOTATED_CDS"/>
    <property type="molecule type" value="Genomic_DNA"/>
</dbReference>
<sequence length="32" mass="3502">MIINGVAYLYPLFNSKVLMLNSIDSTLSISSP</sequence>
<dbReference type="Proteomes" id="UP000015104">
    <property type="component" value="Unassembled WGS sequence"/>
</dbReference>
<protein>
    <submittedName>
        <fullName evidence="1">Uncharacterized protein</fullName>
    </submittedName>
</protein>